<keyword evidence="1" id="KW-0175">Coiled coil</keyword>
<evidence type="ECO:0000313" key="3">
    <source>
        <dbReference type="Proteomes" id="UP000035265"/>
    </source>
</evidence>
<dbReference type="Gene3D" id="1.20.120.20">
    <property type="entry name" value="Apolipoprotein"/>
    <property type="match status" value="1"/>
</dbReference>
<dbReference type="STRING" id="264251.FB00_11220"/>
<name>A0A0H2KM18_9MICO</name>
<comment type="caution">
    <text evidence="2">The sequence shown here is derived from an EMBL/GenBank/DDBJ whole genome shotgun (WGS) entry which is preliminary data.</text>
</comment>
<sequence length="529" mass="57307">MAGGFKFAIDFDTRNFKKGSDEAADSLEILGDELEKLEKADLGDVDKSFEDVADAAKDAGRDIDNKFTEKVDDAQDSARDLERKFKDAFDNVEKNADNAGDKIGKSAKDGFNRAKEGADEFKDSARQSAEEAASSFDGSLEGIADSAQEILSEAFAGFGPAGAAGGLIAAMGLGLAMTKLQEAADKINELKEETGDLALEFKEAGGRLAEMDLVAKFDEWLVAIEDTKQAWEFWQDDAITNLDNLNVALEGTGVSLGDLYNAFSEGDTSTLEEYVERLKEVNRELVPEGHQANTVAINDEYQARKNAISELEKEIEKRQEAEDVAYDMRAAEEGVTVEVIKQRDAMQERNAAMEEAAELNRGMIDSELDFLDTLDETTAKLQENAEAGWDKNTAAGRENLRALGDISEGALQYADSITEAGGSQEQANAVINQGRERLIAAAQQLGMTREQAESYATSLGLIPKEVDTTANAHTQTAEEQLNNVARRREAVIAAKAAVAGLQEAIDSAARRVRPPTIYYRSAVGAPRAV</sequence>
<gene>
    <name evidence="2" type="ORF">FB00_11220</name>
</gene>
<evidence type="ECO:0000313" key="2">
    <source>
        <dbReference type="EMBL" id="KLN34570.1"/>
    </source>
</evidence>
<dbReference type="PATRIC" id="fig|264251.5.peg.2283"/>
<dbReference type="Proteomes" id="UP000035265">
    <property type="component" value="Unassembled WGS sequence"/>
</dbReference>
<accession>A0A0H2KM18</accession>
<dbReference type="AlphaFoldDB" id="A0A0H2KM18"/>
<dbReference type="EMBL" id="JNBQ01000012">
    <property type="protein sequence ID" value="KLN34570.1"/>
    <property type="molecule type" value="Genomic_DNA"/>
</dbReference>
<keyword evidence="3" id="KW-1185">Reference proteome</keyword>
<dbReference type="RefSeq" id="WP_047232968.1">
    <property type="nucleotide sequence ID" value="NZ_JNBQ01000012.1"/>
</dbReference>
<evidence type="ECO:0000256" key="1">
    <source>
        <dbReference type="SAM" id="Coils"/>
    </source>
</evidence>
<protein>
    <submittedName>
        <fullName evidence="2">Uncharacterized protein</fullName>
    </submittedName>
</protein>
<organism evidence="2 3">
    <name type="scientific">Cellulosimicrobium funkei</name>
    <dbReference type="NCBI Taxonomy" id="264251"/>
    <lineage>
        <taxon>Bacteria</taxon>
        <taxon>Bacillati</taxon>
        <taxon>Actinomycetota</taxon>
        <taxon>Actinomycetes</taxon>
        <taxon>Micrococcales</taxon>
        <taxon>Promicromonosporaceae</taxon>
        <taxon>Cellulosimicrobium</taxon>
    </lineage>
</organism>
<reference evidence="2 3" key="1">
    <citation type="submission" date="2014-05" db="EMBL/GenBank/DDBJ databases">
        <title>Cellulosimicrobium funkei U11 genome.</title>
        <authorList>
            <person name="Hu C."/>
            <person name="Gong Y."/>
            <person name="Wan W."/>
            <person name="Jiang M."/>
        </authorList>
    </citation>
    <scope>NUCLEOTIDE SEQUENCE [LARGE SCALE GENOMIC DNA]</scope>
    <source>
        <strain evidence="2 3">U11</strain>
    </source>
</reference>
<feature type="coiled-coil region" evidence="1">
    <location>
        <begin position="173"/>
        <end position="200"/>
    </location>
</feature>
<proteinExistence type="predicted"/>
<feature type="coiled-coil region" evidence="1">
    <location>
        <begin position="64"/>
        <end position="91"/>
    </location>
</feature>